<proteinExistence type="inferred from homology"/>
<dbReference type="EMBL" id="JBHSQV010000032">
    <property type="protein sequence ID" value="MFC5985847.1"/>
    <property type="molecule type" value="Genomic_DNA"/>
</dbReference>
<dbReference type="Pfam" id="PF00710">
    <property type="entry name" value="Asparaginase"/>
    <property type="match status" value="1"/>
</dbReference>
<dbReference type="InterPro" id="IPR027474">
    <property type="entry name" value="L-asparaginase_N"/>
</dbReference>
<dbReference type="PROSITE" id="PS51732">
    <property type="entry name" value="ASN_GLN_ASE_3"/>
    <property type="match status" value="1"/>
</dbReference>
<dbReference type="InterPro" id="IPR020827">
    <property type="entry name" value="Asparaginase/glutaminase_AS1"/>
</dbReference>
<dbReference type="InterPro" id="IPR006034">
    <property type="entry name" value="Asparaginase/glutaminase-like"/>
</dbReference>
<protein>
    <recommendedName>
        <fullName evidence="2">asparaginase</fullName>
        <ecNumber evidence="2">3.5.1.1</ecNumber>
    </recommendedName>
</protein>
<comment type="similarity">
    <text evidence="1">Belongs to the asparaginase 1 family.</text>
</comment>
<evidence type="ECO:0000313" key="6">
    <source>
        <dbReference type="Proteomes" id="UP001596250"/>
    </source>
</evidence>
<sequence length="357" mass="40985">MHKLLVMFTGGTIGSKTADQIIDVESSSYFILDLYKQLTEHRDDIEFHTIQPMNQLSENLHPHHWKQMHQALQQADWSSYDGVIITHGSDTLAYTSAAFSMMFADSSVPIILIAGNYPLDHERSNGLLNFTHAVEFICKTSLPGVFTIYENRDGQSQIHLASRIQQCRHFTDDFESTYNEPFGVMTASHFQWNDYDLNPSIEQLKHWQYRRQVVSSWMTEPDFTSDIVFLRPYPGFQARYIQWGDKKPKAVLLDTYHSGTGSIRADEGQSYADLVRRCVQEQIPVYLVPIKNPNGALYSSTSELIDYGAVPMENISAECALVKLMHSYGTLAKEKIESYLNTELFFEHHQLNHRVET</sequence>
<dbReference type="PIRSF" id="PIRSF001220">
    <property type="entry name" value="L-ASNase_gatD"/>
    <property type="match status" value="1"/>
</dbReference>
<dbReference type="SMART" id="SM00870">
    <property type="entry name" value="Asparaginase"/>
    <property type="match status" value="1"/>
</dbReference>
<feature type="active site" evidence="3">
    <location>
        <position position="12"/>
    </location>
</feature>
<dbReference type="PIRSF" id="PIRSF500176">
    <property type="entry name" value="L_ASNase"/>
    <property type="match status" value="1"/>
</dbReference>
<dbReference type="PANTHER" id="PTHR11707">
    <property type="entry name" value="L-ASPARAGINASE"/>
    <property type="match status" value="1"/>
</dbReference>
<dbReference type="PRINTS" id="PR00139">
    <property type="entry name" value="ASNGLNASE"/>
</dbReference>
<dbReference type="Gene3D" id="3.40.50.40">
    <property type="match status" value="1"/>
</dbReference>
<organism evidence="5 6">
    <name type="scientific">Marinicrinis lubricantis</name>
    <dbReference type="NCBI Taxonomy" id="2086470"/>
    <lineage>
        <taxon>Bacteria</taxon>
        <taxon>Bacillati</taxon>
        <taxon>Bacillota</taxon>
        <taxon>Bacilli</taxon>
        <taxon>Bacillales</taxon>
        <taxon>Paenibacillaceae</taxon>
    </lineage>
</organism>
<reference evidence="6" key="1">
    <citation type="journal article" date="2019" name="Int. J. Syst. Evol. Microbiol.">
        <title>The Global Catalogue of Microorganisms (GCM) 10K type strain sequencing project: providing services to taxonomists for standard genome sequencing and annotation.</title>
        <authorList>
            <consortium name="The Broad Institute Genomics Platform"/>
            <consortium name="The Broad Institute Genome Sequencing Center for Infectious Disease"/>
            <person name="Wu L."/>
            <person name="Ma J."/>
        </authorList>
    </citation>
    <scope>NUCLEOTIDE SEQUENCE [LARGE SCALE GENOMIC DNA]</scope>
    <source>
        <strain evidence="6">CCM 8749</strain>
    </source>
</reference>
<dbReference type="EC" id="3.5.1.1" evidence="2"/>
<gene>
    <name evidence="5" type="ORF">ACFPXP_05310</name>
</gene>
<accession>A0ABW1IL92</accession>
<dbReference type="InterPro" id="IPR027473">
    <property type="entry name" value="L-asparaginase_C"/>
</dbReference>
<dbReference type="PANTHER" id="PTHR11707:SF28">
    <property type="entry name" value="60 KDA LYSOPHOSPHOLIPASE"/>
    <property type="match status" value="1"/>
</dbReference>
<dbReference type="InterPro" id="IPR036152">
    <property type="entry name" value="Asp/glu_Ase-like_sf"/>
</dbReference>
<keyword evidence="6" id="KW-1185">Reference proteome</keyword>
<comment type="caution">
    <text evidence="5">The sequence shown here is derived from an EMBL/GenBank/DDBJ whole genome shotgun (WGS) entry which is preliminary data.</text>
</comment>
<evidence type="ECO:0000256" key="1">
    <source>
        <dbReference type="ARBA" id="ARBA00010518"/>
    </source>
</evidence>
<dbReference type="RefSeq" id="WP_379893083.1">
    <property type="nucleotide sequence ID" value="NZ_CBCSCT010000013.1"/>
</dbReference>
<name>A0ABW1IL92_9BACL</name>
<dbReference type="InterPro" id="IPR037152">
    <property type="entry name" value="L-asparaginase_N_sf"/>
</dbReference>
<dbReference type="PROSITE" id="PS00144">
    <property type="entry name" value="ASN_GLN_ASE_1"/>
    <property type="match status" value="1"/>
</dbReference>
<dbReference type="Proteomes" id="UP001596250">
    <property type="component" value="Unassembled WGS sequence"/>
</dbReference>
<evidence type="ECO:0000259" key="4">
    <source>
        <dbReference type="Pfam" id="PF00710"/>
    </source>
</evidence>
<evidence type="ECO:0000256" key="3">
    <source>
        <dbReference type="PROSITE-ProRule" id="PRU10099"/>
    </source>
</evidence>
<evidence type="ECO:0000256" key="2">
    <source>
        <dbReference type="ARBA" id="ARBA00012920"/>
    </source>
</evidence>
<feature type="domain" description="L-asparaginase N-terminal" evidence="4">
    <location>
        <begin position="3"/>
        <end position="193"/>
    </location>
</feature>
<evidence type="ECO:0000313" key="5">
    <source>
        <dbReference type="EMBL" id="MFC5985847.1"/>
    </source>
</evidence>
<dbReference type="Gene3D" id="3.40.50.1170">
    <property type="entry name" value="L-asparaginase, N-terminal domain"/>
    <property type="match status" value="1"/>
</dbReference>
<dbReference type="SUPFAM" id="SSF53774">
    <property type="entry name" value="Glutaminase/Asparaginase"/>
    <property type="match status" value="1"/>
</dbReference>